<accession>A0A6H5IVQ8</accession>
<proteinExistence type="predicted"/>
<dbReference type="AlphaFoldDB" id="A0A6H5IVQ8"/>
<evidence type="ECO:0000313" key="1">
    <source>
        <dbReference type="EMBL" id="CAB0041728.1"/>
    </source>
</evidence>
<evidence type="ECO:0000313" key="2">
    <source>
        <dbReference type="Proteomes" id="UP000479190"/>
    </source>
</evidence>
<gene>
    <name evidence="1" type="ORF">TBRA_LOCUS13386</name>
</gene>
<dbReference type="EMBL" id="CADCXV010001128">
    <property type="protein sequence ID" value="CAB0041728.1"/>
    <property type="molecule type" value="Genomic_DNA"/>
</dbReference>
<dbReference type="Proteomes" id="UP000479190">
    <property type="component" value="Unassembled WGS sequence"/>
</dbReference>
<reference evidence="1 2" key="1">
    <citation type="submission" date="2020-02" db="EMBL/GenBank/DDBJ databases">
        <authorList>
            <person name="Ferguson B K."/>
        </authorList>
    </citation>
    <scope>NUCLEOTIDE SEQUENCE [LARGE SCALE GENOMIC DNA]</scope>
</reference>
<keyword evidence="2" id="KW-1185">Reference proteome</keyword>
<sequence length="185" mass="21840">MVKLKKKRDVCRPHLIGSIRSDRTDYLGKKFHMKYSNESLKFYLYGNSVWAHEIKLSTRSFSIGYQEIPKNFWSKSMTRSWRGLLVSLDRFISNSRVKILLRTNSAICESHIGEQDRICIRIRYTHLLSNDVFLRDVTEVNGKYFSNCILTRHQKITMSKIMEINTRVQLSLVHDQAKVKRKHST</sequence>
<name>A0A6H5IVQ8_9HYME</name>
<protein>
    <submittedName>
        <fullName evidence="1">Uncharacterized protein</fullName>
    </submittedName>
</protein>
<organism evidence="1 2">
    <name type="scientific">Trichogramma brassicae</name>
    <dbReference type="NCBI Taxonomy" id="86971"/>
    <lineage>
        <taxon>Eukaryota</taxon>
        <taxon>Metazoa</taxon>
        <taxon>Ecdysozoa</taxon>
        <taxon>Arthropoda</taxon>
        <taxon>Hexapoda</taxon>
        <taxon>Insecta</taxon>
        <taxon>Pterygota</taxon>
        <taxon>Neoptera</taxon>
        <taxon>Endopterygota</taxon>
        <taxon>Hymenoptera</taxon>
        <taxon>Apocrita</taxon>
        <taxon>Proctotrupomorpha</taxon>
        <taxon>Chalcidoidea</taxon>
        <taxon>Trichogrammatidae</taxon>
        <taxon>Trichogramma</taxon>
    </lineage>
</organism>